<name>A0A2A5JMW7_PSEO7</name>
<feature type="signal peptide" evidence="1">
    <location>
        <begin position="1"/>
        <end position="24"/>
    </location>
</feature>
<evidence type="ECO:0000256" key="1">
    <source>
        <dbReference type="SAM" id="SignalP"/>
    </source>
</evidence>
<keyword evidence="3" id="KW-1185">Reference proteome</keyword>
<dbReference type="RefSeq" id="WP_099643097.1">
    <property type="nucleotide sequence ID" value="NZ_JAQPZX010000006.1"/>
</dbReference>
<evidence type="ECO:0000313" key="2">
    <source>
        <dbReference type="EMBL" id="PCK30707.1"/>
    </source>
</evidence>
<protein>
    <submittedName>
        <fullName evidence="2">Uncharacterized protein</fullName>
    </submittedName>
</protein>
<dbReference type="AlphaFoldDB" id="A0A2A5JMW7"/>
<keyword evidence="1" id="KW-0732">Signal</keyword>
<reference evidence="3" key="1">
    <citation type="journal article" date="2019" name="Genome Announc.">
        <title>Draft Genome Sequence of Pseudoalteromonas piscicida Strain 36Y ROTHPW, an Hypersaline Seawater Isolate from the South Coast of Sonora, Mexico.</title>
        <authorList>
            <person name="Sanchez-Diaz R."/>
            <person name="Molina-Garza Z.J."/>
            <person name="Cruz-Suarez L.E."/>
            <person name="Selvin J."/>
            <person name="Kiran G.S."/>
            <person name="Ibarra-Gamez J.C."/>
            <person name="Gomez-Gil B."/>
            <person name="Galaviz-Silva L."/>
        </authorList>
    </citation>
    <scope>NUCLEOTIDE SEQUENCE [LARGE SCALE GENOMIC DNA]</scope>
    <source>
        <strain evidence="3">36Y_RITHPW</strain>
    </source>
</reference>
<gene>
    <name evidence="2" type="ORF">CEX98_16300</name>
</gene>
<feature type="chain" id="PRO_5012766071" evidence="1">
    <location>
        <begin position="25"/>
        <end position="128"/>
    </location>
</feature>
<evidence type="ECO:0000313" key="3">
    <source>
        <dbReference type="Proteomes" id="UP000228621"/>
    </source>
</evidence>
<sequence length="128" mass="13671">MKVLNKVLGATVLAFGLSAGAASAAEVTITEVDYGSVVIQTADVVLNHSQAGTFSMNVSENHVSINAEDSNGRKFRCTMNGAVTYSKPNILEKVTNMAATVSAGDRVQFEVQKNVLPQVCHVKKILRF</sequence>
<proteinExistence type="predicted"/>
<dbReference type="Proteomes" id="UP000228621">
    <property type="component" value="Unassembled WGS sequence"/>
</dbReference>
<dbReference type="EMBL" id="NKHF01000076">
    <property type="protein sequence ID" value="PCK30707.1"/>
    <property type="molecule type" value="Genomic_DNA"/>
</dbReference>
<dbReference type="OrthoDB" id="6308261at2"/>
<accession>A0A2A5JMW7</accession>
<comment type="caution">
    <text evidence="2">The sequence shown here is derived from an EMBL/GenBank/DDBJ whole genome shotgun (WGS) entry which is preliminary data.</text>
</comment>
<organism evidence="2 3">
    <name type="scientific">Pseudoalteromonas piscicida</name>
    <dbReference type="NCBI Taxonomy" id="43662"/>
    <lineage>
        <taxon>Bacteria</taxon>
        <taxon>Pseudomonadati</taxon>
        <taxon>Pseudomonadota</taxon>
        <taxon>Gammaproteobacteria</taxon>
        <taxon>Alteromonadales</taxon>
        <taxon>Pseudoalteromonadaceae</taxon>
        <taxon>Pseudoalteromonas</taxon>
    </lineage>
</organism>